<proteinExistence type="inferred from homology"/>
<dbReference type="GO" id="GO:0016491">
    <property type="term" value="F:oxidoreductase activity"/>
    <property type="evidence" value="ECO:0007669"/>
    <property type="project" value="UniProtKB-KW"/>
</dbReference>
<comment type="similarity">
    <text evidence="1">Belongs to the short-chain dehydrogenases/reductases (SDR) family.</text>
</comment>
<dbReference type="InterPro" id="IPR036291">
    <property type="entry name" value="NAD(P)-bd_dom_sf"/>
</dbReference>
<dbReference type="InParanoid" id="A0A3A9J2D9"/>
<feature type="non-terminal residue" evidence="3">
    <location>
        <position position="67"/>
    </location>
</feature>
<protein>
    <submittedName>
        <fullName evidence="3">SDR family NAD(P)-dependent oxidoreductase</fullName>
    </submittedName>
</protein>
<dbReference type="Proteomes" id="UP000278036">
    <property type="component" value="Unassembled WGS sequence"/>
</dbReference>
<dbReference type="Gene3D" id="3.40.50.720">
    <property type="entry name" value="NAD(P)-binding Rossmann-like Domain"/>
    <property type="match status" value="1"/>
</dbReference>
<keyword evidence="2" id="KW-0560">Oxidoreductase</keyword>
<reference evidence="3 4" key="1">
    <citation type="submission" date="2018-09" db="EMBL/GenBank/DDBJ databases">
        <title>Roseomonas sp. nov., isolated from feces of Tibetan antelopes in the Qinghai-Tibet plateau, China.</title>
        <authorList>
            <person name="Tian Z."/>
        </authorList>
    </citation>
    <scope>NUCLEOTIDE SEQUENCE [LARGE SCALE GENOMIC DNA]</scope>
    <source>
        <strain evidence="3 4">Z24</strain>
    </source>
</reference>
<evidence type="ECO:0000313" key="3">
    <source>
        <dbReference type="EMBL" id="RKK01357.1"/>
    </source>
</evidence>
<dbReference type="RefSeq" id="WP_120640924.1">
    <property type="nucleotide sequence ID" value="NZ_RAQU01000287.1"/>
</dbReference>
<evidence type="ECO:0000256" key="1">
    <source>
        <dbReference type="ARBA" id="ARBA00006484"/>
    </source>
</evidence>
<dbReference type="OrthoDB" id="8112199at2"/>
<gene>
    <name evidence="3" type="ORF">D6Z83_25410</name>
</gene>
<dbReference type="SUPFAM" id="SSF51735">
    <property type="entry name" value="NAD(P)-binding Rossmann-fold domains"/>
    <property type="match status" value="1"/>
</dbReference>
<sequence>MAERAILVTGASSGIGAATCHALAEQGVRLAVHARNNREGAERAAAAARARGAEAVVLLADLALPGA</sequence>
<dbReference type="Pfam" id="PF00106">
    <property type="entry name" value="adh_short"/>
    <property type="match status" value="1"/>
</dbReference>
<name>A0A3A9J2D9_9PROT</name>
<dbReference type="PANTHER" id="PTHR43639">
    <property type="entry name" value="OXIDOREDUCTASE, SHORT-CHAIN DEHYDROGENASE/REDUCTASE FAMILY (AFU_ORTHOLOGUE AFUA_5G02870)"/>
    <property type="match status" value="1"/>
</dbReference>
<dbReference type="AlphaFoldDB" id="A0A3A9J2D9"/>
<dbReference type="PANTHER" id="PTHR43639:SF1">
    <property type="entry name" value="SHORT-CHAIN DEHYDROGENASE_REDUCTASE FAMILY PROTEIN"/>
    <property type="match status" value="1"/>
</dbReference>
<organism evidence="3 4">
    <name type="scientific">Teichococcus wenyumeiae</name>
    <dbReference type="NCBI Taxonomy" id="2478470"/>
    <lineage>
        <taxon>Bacteria</taxon>
        <taxon>Pseudomonadati</taxon>
        <taxon>Pseudomonadota</taxon>
        <taxon>Alphaproteobacteria</taxon>
        <taxon>Acetobacterales</taxon>
        <taxon>Roseomonadaceae</taxon>
        <taxon>Roseomonas</taxon>
    </lineage>
</organism>
<evidence type="ECO:0000313" key="4">
    <source>
        <dbReference type="Proteomes" id="UP000278036"/>
    </source>
</evidence>
<accession>A0A3A9J2D9</accession>
<dbReference type="InterPro" id="IPR002347">
    <property type="entry name" value="SDR_fam"/>
</dbReference>
<dbReference type="EMBL" id="RAQU01000287">
    <property type="protein sequence ID" value="RKK01357.1"/>
    <property type="molecule type" value="Genomic_DNA"/>
</dbReference>
<evidence type="ECO:0000256" key="2">
    <source>
        <dbReference type="ARBA" id="ARBA00023002"/>
    </source>
</evidence>
<comment type="caution">
    <text evidence="3">The sequence shown here is derived from an EMBL/GenBank/DDBJ whole genome shotgun (WGS) entry which is preliminary data.</text>
</comment>